<keyword evidence="3 6" id="KW-0812">Transmembrane</keyword>
<dbReference type="Proteomes" id="UP000295680">
    <property type="component" value="Unassembled WGS sequence"/>
</dbReference>
<gene>
    <name evidence="8" type="ORF">EV192_101251</name>
</gene>
<evidence type="ECO:0000256" key="5">
    <source>
        <dbReference type="ARBA" id="ARBA00023136"/>
    </source>
</evidence>
<comment type="subcellular location">
    <subcellularLocation>
        <location evidence="1">Membrane</location>
        <topology evidence="1">Multi-pass membrane protein</topology>
    </subcellularLocation>
</comment>
<dbReference type="InterPro" id="IPR051401">
    <property type="entry name" value="GtrA_CellWall_Glycosyl"/>
</dbReference>
<reference evidence="8 9" key="1">
    <citation type="submission" date="2019-03" db="EMBL/GenBank/DDBJ databases">
        <title>Genomic Encyclopedia of Type Strains, Phase IV (KMG-IV): sequencing the most valuable type-strain genomes for metagenomic binning, comparative biology and taxonomic classification.</title>
        <authorList>
            <person name="Goeker M."/>
        </authorList>
    </citation>
    <scope>NUCLEOTIDE SEQUENCE [LARGE SCALE GENOMIC DNA]</scope>
    <source>
        <strain evidence="8 9">DSM 45934</strain>
    </source>
</reference>
<dbReference type="GO" id="GO:0000271">
    <property type="term" value="P:polysaccharide biosynthetic process"/>
    <property type="evidence" value="ECO:0007669"/>
    <property type="project" value="InterPro"/>
</dbReference>
<feature type="domain" description="GtrA/DPMS transmembrane" evidence="7">
    <location>
        <begin position="27"/>
        <end position="143"/>
    </location>
</feature>
<comment type="caution">
    <text evidence="8">The sequence shown here is derived from an EMBL/GenBank/DDBJ whole genome shotgun (WGS) entry which is preliminary data.</text>
</comment>
<feature type="transmembrane region" description="Helical" evidence="6">
    <location>
        <begin position="121"/>
        <end position="142"/>
    </location>
</feature>
<keyword evidence="9" id="KW-1185">Reference proteome</keyword>
<proteinExistence type="inferred from homology"/>
<dbReference type="EMBL" id="SLWS01000001">
    <property type="protein sequence ID" value="TCO64475.1"/>
    <property type="molecule type" value="Genomic_DNA"/>
</dbReference>
<accession>A0A4R2KD87</accession>
<protein>
    <submittedName>
        <fullName evidence="8">Putative flippase GtrA</fullName>
    </submittedName>
</protein>
<dbReference type="RefSeq" id="WP_132110250.1">
    <property type="nucleotide sequence ID" value="NZ_SLWS01000001.1"/>
</dbReference>
<keyword evidence="4 6" id="KW-1133">Transmembrane helix</keyword>
<evidence type="ECO:0000256" key="6">
    <source>
        <dbReference type="SAM" id="Phobius"/>
    </source>
</evidence>
<evidence type="ECO:0000313" key="8">
    <source>
        <dbReference type="EMBL" id="TCO64475.1"/>
    </source>
</evidence>
<evidence type="ECO:0000313" key="9">
    <source>
        <dbReference type="Proteomes" id="UP000295680"/>
    </source>
</evidence>
<feature type="transmembrane region" description="Helical" evidence="6">
    <location>
        <begin position="91"/>
        <end position="109"/>
    </location>
</feature>
<evidence type="ECO:0000259" key="7">
    <source>
        <dbReference type="Pfam" id="PF04138"/>
    </source>
</evidence>
<dbReference type="PANTHER" id="PTHR38459:SF6">
    <property type="entry name" value="ARABINOGALACTAN BIOSYNTHESIS RECRUITING PROTEIN RV3789"/>
    <property type="match status" value="1"/>
</dbReference>
<dbReference type="OrthoDB" id="3828151at2"/>
<evidence type="ECO:0000256" key="4">
    <source>
        <dbReference type="ARBA" id="ARBA00022989"/>
    </source>
</evidence>
<organism evidence="8 9">
    <name type="scientific">Actinocrispum wychmicini</name>
    <dbReference type="NCBI Taxonomy" id="1213861"/>
    <lineage>
        <taxon>Bacteria</taxon>
        <taxon>Bacillati</taxon>
        <taxon>Actinomycetota</taxon>
        <taxon>Actinomycetes</taxon>
        <taxon>Pseudonocardiales</taxon>
        <taxon>Pseudonocardiaceae</taxon>
        <taxon>Actinocrispum</taxon>
    </lineage>
</organism>
<keyword evidence="5 6" id="KW-0472">Membrane</keyword>
<evidence type="ECO:0000256" key="1">
    <source>
        <dbReference type="ARBA" id="ARBA00004141"/>
    </source>
</evidence>
<dbReference type="PANTHER" id="PTHR38459">
    <property type="entry name" value="PROPHAGE BACTOPRENOL-LINKED GLUCOSE TRANSLOCASE HOMOLOG"/>
    <property type="match status" value="1"/>
</dbReference>
<dbReference type="InterPro" id="IPR007267">
    <property type="entry name" value="GtrA_DPMS_TM"/>
</dbReference>
<dbReference type="GO" id="GO:0005886">
    <property type="term" value="C:plasma membrane"/>
    <property type="evidence" value="ECO:0007669"/>
    <property type="project" value="TreeGrafter"/>
</dbReference>
<comment type="similarity">
    <text evidence="2">Belongs to the GtrA family.</text>
</comment>
<name>A0A4R2KD87_9PSEU</name>
<dbReference type="Pfam" id="PF04138">
    <property type="entry name" value="GtrA_DPMS_TM"/>
    <property type="match status" value="1"/>
</dbReference>
<sequence>MAAVRNFVVTAVNAEPRTIGLLTQITRFVLVGGLSALVDYGTYQGFLALGIWVHGAKAMSFVLGTTTAYLLNRRWTFNNASGGTGSVAKFALLYTVTFFVNIGMNAWMLGVLGDFRGHVTVAWIIAQGVATAINFVILRTVVFKAPV</sequence>
<evidence type="ECO:0000256" key="2">
    <source>
        <dbReference type="ARBA" id="ARBA00009399"/>
    </source>
</evidence>
<dbReference type="AlphaFoldDB" id="A0A4R2KD87"/>
<evidence type="ECO:0000256" key="3">
    <source>
        <dbReference type="ARBA" id="ARBA00022692"/>
    </source>
</evidence>
<feature type="transmembrane region" description="Helical" evidence="6">
    <location>
        <begin position="46"/>
        <end position="71"/>
    </location>
</feature>